<protein>
    <recommendedName>
        <fullName evidence="1">F-box domain-containing protein</fullName>
    </recommendedName>
</protein>
<sequence>MSSIIEMPELVLENIIGFLDFLAVYTLRRVCKDFRNFINEMKKSKLPDSKFKKIHVFLKSEEMIRLTFIWSFGSQIEIERYFEKEKPGFIDLISQGMCLKYFENNKNYSKKEDLEMDRILEILKFVLKSQKSILQDLTFTFNSSQDSITFHKMSNILKSLNQNFQTKRLRISGARELQFLTILSLIDSKILEGIRILPVNPLLDFAMNSEMNQVFGTEQWKNSKEIFFGFSATNQNVEHFRHFSTSNLHFESISMDVLNVLKEFYINSPNFELSHLTVKRLEDTESLSTAWGAPFEFQYSRFWFFRMKNSKILKIRHRHVVFSVPIWFTCIEAGNVPQGAIIQD</sequence>
<accession>A0A2G5TNF4</accession>
<dbReference type="AlphaFoldDB" id="A0A2G5TNF4"/>
<dbReference type="InterPro" id="IPR036047">
    <property type="entry name" value="F-box-like_dom_sf"/>
</dbReference>
<comment type="caution">
    <text evidence="2">The sequence shown here is derived from an EMBL/GenBank/DDBJ whole genome shotgun (WGS) entry which is preliminary data.</text>
</comment>
<evidence type="ECO:0000259" key="1">
    <source>
        <dbReference type="PROSITE" id="PS50181"/>
    </source>
</evidence>
<dbReference type="OrthoDB" id="435188at2759"/>
<dbReference type="InterPro" id="IPR002900">
    <property type="entry name" value="DUF38/FTH_CAE_spp"/>
</dbReference>
<dbReference type="SUPFAM" id="SSF81383">
    <property type="entry name" value="F-box domain"/>
    <property type="match status" value="1"/>
</dbReference>
<dbReference type="Pfam" id="PF01827">
    <property type="entry name" value="FTH"/>
    <property type="match status" value="1"/>
</dbReference>
<dbReference type="CDD" id="cd22150">
    <property type="entry name" value="F-box_CeFBXA-like"/>
    <property type="match status" value="1"/>
</dbReference>
<dbReference type="Proteomes" id="UP000230233">
    <property type="component" value="Chromosome V"/>
</dbReference>
<dbReference type="PANTHER" id="PTHR23015">
    <property type="entry name" value="UNCHARACTERIZED C.ELEGANS PROTEIN"/>
    <property type="match status" value="1"/>
</dbReference>
<dbReference type="PANTHER" id="PTHR23015:SF4">
    <property type="entry name" value="DUF38 DOMAIN-CONTAINING PROTEIN-RELATED"/>
    <property type="match status" value="1"/>
</dbReference>
<feature type="domain" description="F-box" evidence="1">
    <location>
        <begin position="1"/>
        <end position="54"/>
    </location>
</feature>
<gene>
    <name evidence="2" type="primary">Cnig_chr_V.g20626</name>
    <name evidence="2" type="ORF">B9Z55_020626</name>
</gene>
<evidence type="ECO:0000313" key="3">
    <source>
        <dbReference type="Proteomes" id="UP000230233"/>
    </source>
</evidence>
<proteinExistence type="predicted"/>
<keyword evidence="3" id="KW-1185">Reference proteome</keyword>
<dbReference type="InterPro" id="IPR001810">
    <property type="entry name" value="F-box_dom"/>
</dbReference>
<dbReference type="EMBL" id="PDUG01000005">
    <property type="protein sequence ID" value="PIC28829.1"/>
    <property type="molecule type" value="Genomic_DNA"/>
</dbReference>
<dbReference type="PROSITE" id="PS50181">
    <property type="entry name" value="FBOX"/>
    <property type="match status" value="1"/>
</dbReference>
<dbReference type="InterPro" id="IPR040161">
    <property type="entry name" value="FB224"/>
</dbReference>
<evidence type="ECO:0000313" key="2">
    <source>
        <dbReference type="EMBL" id="PIC28829.1"/>
    </source>
</evidence>
<dbReference type="Pfam" id="PF00646">
    <property type="entry name" value="F-box"/>
    <property type="match status" value="1"/>
</dbReference>
<reference evidence="3" key="1">
    <citation type="submission" date="2017-10" db="EMBL/GenBank/DDBJ databases">
        <title>Rapid genome shrinkage in a self-fertile nematode reveals novel sperm competition proteins.</title>
        <authorList>
            <person name="Yin D."/>
            <person name="Schwarz E.M."/>
            <person name="Thomas C.G."/>
            <person name="Felde R.L."/>
            <person name="Korf I.F."/>
            <person name="Cutter A.D."/>
            <person name="Schartner C.M."/>
            <person name="Ralston E.J."/>
            <person name="Meyer B.J."/>
            <person name="Haag E.S."/>
        </authorList>
    </citation>
    <scope>NUCLEOTIDE SEQUENCE [LARGE SCALE GENOMIC DNA]</scope>
    <source>
        <strain evidence="3">JU1422</strain>
    </source>
</reference>
<name>A0A2G5TNF4_9PELO</name>
<organism evidence="2 3">
    <name type="scientific">Caenorhabditis nigoni</name>
    <dbReference type="NCBI Taxonomy" id="1611254"/>
    <lineage>
        <taxon>Eukaryota</taxon>
        <taxon>Metazoa</taxon>
        <taxon>Ecdysozoa</taxon>
        <taxon>Nematoda</taxon>
        <taxon>Chromadorea</taxon>
        <taxon>Rhabditida</taxon>
        <taxon>Rhabditina</taxon>
        <taxon>Rhabditomorpha</taxon>
        <taxon>Rhabditoidea</taxon>
        <taxon>Rhabditidae</taxon>
        <taxon>Peloderinae</taxon>
        <taxon>Caenorhabditis</taxon>
    </lineage>
</organism>
<dbReference type="GO" id="GO:0045087">
    <property type="term" value="P:innate immune response"/>
    <property type="evidence" value="ECO:0007669"/>
    <property type="project" value="TreeGrafter"/>
</dbReference>